<dbReference type="Proteomes" id="UP001153069">
    <property type="component" value="Unassembled WGS sequence"/>
</dbReference>
<protein>
    <submittedName>
        <fullName evidence="8">Probable prolyl 4-hydroxylase</fullName>
    </submittedName>
</protein>
<dbReference type="SMART" id="SM00702">
    <property type="entry name" value="P4Hc"/>
    <property type="match status" value="1"/>
</dbReference>
<comment type="caution">
    <text evidence="8">The sequence shown here is derived from an EMBL/GenBank/DDBJ whole genome shotgun (WGS) entry which is preliminary data.</text>
</comment>
<evidence type="ECO:0000256" key="6">
    <source>
        <dbReference type="SAM" id="SignalP"/>
    </source>
</evidence>
<keyword evidence="3" id="KW-0223">Dioxygenase</keyword>
<sequence length="462" mass="51446">MFSFVRTVAALVVLSLASPPLVWAGEQKDVTLFNEAGLSIDVFWVHPQNGGIHKMTADGEVIKDGLSIPLKSFAGHEFEVHEVPNPSTGECDTTDSKTCRRAIFQVTPYDDQVIFITPNFEAVIEDSNTKAQAAAGDLVQDCHIQAKRKTPADPSAEDLQKSMLGLVQCVEDKVARNLIKSNEEVAFQASVRKDMAAKLENYTCDDPDHPTSAPVRDEIWKTAKDGHPRTVHVMHDRPASKIHVVEHFIDPEECDAMEHAAEPILHRATVADGSGGSKYSEARKAMQAGINVKWEKEADGDPIARLSRRVYDYANHVLGLGLEHHGQEDLMSIQYFGRGYNDTEPDRYTPHCDGDCTGLKHKHGTRMATMVMYCKIPQHGGHTNFRNAGIHIQPKMGNAIFFAYIDPDTKVMDTGFTEHSGCPVFEGEKKIVTQWIRYGVDKENPWDSFNTLGIKKSEENDY</sequence>
<dbReference type="OrthoDB" id="420380at2759"/>
<evidence type="ECO:0000259" key="7">
    <source>
        <dbReference type="SMART" id="SM00702"/>
    </source>
</evidence>
<reference evidence="8" key="1">
    <citation type="submission" date="2020-06" db="EMBL/GenBank/DDBJ databases">
        <authorList>
            <consortium name="Plant Systems Biology data submission"/>
        </authorList>
    </citation>
    <scope>NUCLEOTIDE SEQUENCE</scope>
    <source>
        <strain evidence="8">D6</strain>
    </source>
</reference>
<feature type="signal peptide" evidence="6">
    <location>
        <begin position="1"/>
        <end position="24"/>
    </location>
</feature>
<dbReference type="InterPro" id="IPR044862">
    <property type="entry name" value="Pro_4_hyd_alph_FE2OG_OXY"/>
</dbReference>
<dbReference type="EMBL" id="CAICTM010000925">
    <property type="protein sequence ID" value="CAB9518364.1"/>
    <property type="molecule type" value="Genomic_DNA"/>
</dbReference>
<keyword evidence="2" id="KW-0479">Metal-binding</keyword>
<organism evidence="8 9">
    <name type="scientific">Seminavis robusta</name>
    <dbReference type="NCBI Taxonomy" id="568900"/>
    <lineage>
        <taxon>Eukaryota</taxon>
        <taxon>Sar</taxon>
        <taxon>Stramenopiles</taxon>
        <taxon>Ochrophyta</taxon>
        <taxon>Bacillariophyta</taxon>
        <taxon>Bacillariophyceae</taxon>
        <taxon>Bacillariophycidae</taxon>
        <taxon>Naviculales</taxon>
        <taxon>Naviculaceae</taxon>
        <taxon>Seminavis</taxon>
    </lineage>
</organism>
<dbReference type="Gene3D" id="2.60.120.620">
    <property type="entry name" value="q2cbj1_9rhob like domain"/>
    <property type="match status" value="1"/>
</dbReference>
<dbReference type="InterPro" id="IPR006620">
    <property type="entry name" value="Pro_4_hyd_alph"/>
</dbReference>
<dbReference type="GO" id="GO:0005506">
    <property type="term" value="F:iron ion binding"/>
    <property type="evidence" value="ECO:0007669"/>
    <property type="project" value="InterPro"/>
</dbReference>
<keyword evidence="5" id="KW-0408">Iron</keyword>
<feature type="domain" description="Prolyl 4-hydroxylase alpha subunit" evidence="7">
    <location>
        <begin position="240"/>
        <end position="437"/>
    </location>
</feature>
<dbReference type="PANTHER" id="PTHR10869:SF226">
    <property type="entry name" value="PROLYL 4-HYDROXYLASE ALPHA SUBUNIT DOMAIN-CONTAINING PROTEIN"/>
    <property type="match status" value="1"/>
</dbReference>
<comment type="cofactor">
    <cofactor evidence="1">
        <name>L-ascorbate</name>
        <dbReference type="ChEBI" id="CHEBI:38290"/>
    </cofactor>
</comment>
<dbReference type="PANTHER" id="PTHR10869">
    <property type="entry name" value="PROLYL 4-HYDROXYLASE ALPHA SUBUNIT"/>
    <property type="match status" value="1"/>
</dbReference>
<dbReference type="GO" id="GO:0005783">
    <property type="term" value="C:endoplasmic reticulum"/>
    <property type="evidence" value="ECO:0007669"/>
    <property type="project" value="TreeGrafter"/>
</dbReference>
<gene>
    <name evidence="8" type="ORF">SEMRO_927_G221170.1</name>
</gene>
<dbReference type="GO" id="GO:0031418">
    <property type="term" value="F:L-ascorbic acid binding"/>
    <property type="evidence" value="ECO:0007669"/>
    <property type="project" value="InterPro"/>
</dbReference>
<keyword evidence="6" id="KW-0732">Signal</keyword>
<evidence type="ECO:0000256" key="3">
    <source>
        <dbReference type="ARBA" id="ARBA00022964"/>
    </source>
</evidence>
<dbReference type="FunFam" id="2.60.120.620:FF:000075">
    <property type="entry name" value="Predicted protein"/>
    <property type="match status" value="1"/>
</dbReference>
<evidence type="ECO:0000313" key="9">
    <source>
        <dbReference type="Proteomes" id="UP001153069"/>
    </source>
</evidence>
<dbReference type="InterPro" id="IPR045054">
    <property type="entry name" value="P4HA-like"/>
</dbReference>
<keyword evidence="4" id="KW-0560">Oxidoreductase</keyword>
<evidence type="ECO:0000256" key="5">
    <source>
        <dbReference type="ARBA" id="ARBA00023004"/>
    </source>
</evidence>
<evidence type="ECO:0000256" key="2">
    <source>
        <dbReference type="ARBA" id="ARBA00022723"/>
    </source>
</evidence>
<dbReference type="AlphaFoldDB" id="A0A9N8EDR5"/>
<evidence type="ECO:0000313" key="8">
    <source>
        <dbReference type="EMBL" id="CAB9518364.1"/>
    </source>
</evidence>
<feature type="chain" id="PRO_5040442922" evidence="6">
    <location>
        <begin position="25"/>
        <end position="462"/>
    </location>
</feature>
<proteinExistence type="predicted"/>
<name>A0A9N8EDR5_9STRA</name>
<dbReference type="Pfam" id="PF13640">
    <property type="entry name" value="2OG-FeII_Oxy_3"/>
    <property type="match status" value="1"/>
</dbReference>
<dbReference type="GO" id="GO:0004656">
    <property type="term" value="F:procollagen-proline 4-dioxygenase activity"/>
    <property type="evidence" value="ECO:0007669"/>
    <property type="project" value="TreeGrafter"/>
</dbReference>
<keyword evidence="9" id="KW-1185">Reference proteome</keyword>
<evidence type="ECO:0000256" key="4">
    <source>
        <dbReference type="ARBA" id="ARBA00023002"/>
    </source>
</evidence>
<accession>A0A9N8EDR5</accession>
<evidence type="ECO:0000256" key="1">
    <source>
        <dbReference type="ARBA" id="ARBA00001961"/>
    </source>
</evidence>